<feature type="transmembrane region" description="Helical" evidence="2">
    <location>
        <begin position="106"/>
        <end position="124"/>
    </location>
</feature>
<keyword evidence="2" id="KW-0812">Transmembrane</keyword>
<evidence type="ECO:0000313" key="3">
    <source>
        <dbReference type="EMBL" id="CAA9346565.1"/>
    </source>
</evidence>
<feature type="compositionally biased region" description="Low complexity" evidence="1">
    <location>
        <begin position="216"/>
        <end position="231"/>
    </location>
</feature>
<feature type="region of interest" description="Disordered" evidence="1">
    <location>
        <begin position="202"/>
        <end position="284"/>
    </location>
</feature>
<dbReference type="Pfam" id="PF12412">
    <property type="entry name" value="DUF3667"/>
    <property type="match status" value="1"/>
</dbReference>
<proteinExistence type="predicted"/>
<evidence type="ECO:0000256" key="1">
    <source>
        <dbReference type="SAM" id="MobiDB-lite"/>
    </source>
</evidence>
<organism evidence="3">
    <name type="scientific">uncultured Lysobacter sp</name>
    <dbReference type="NCBI Taxonomy" id="271060"/>
    <lineage>
        <taxon>Bacteria</taxon>
        <taxon>Pseudomonadati</taxon>
        <taxon>Pseudomonadota</taxon>
        <taxon>Gammaproteobacteria</taxon>
        <taxon>Lysobacterales</taxon>
        <taxon>Lysobacteraceae</taxon>
        <taxon>Lysobacter</taxon>
        <taxon>environmental samples</taxon>
    </lineage>
</organism>
<dbReference type="EMBL" id="CADCUA010000590">
    <property type="protein sequence ID" value="CAA9346565.1"/>
    <property type="molecule type" value="Genomic_DNA"/>
</dbReference>
<accession>A0A6J4M085</accession>
<dbReference type="AlphaFoldDB" id="A0A6J4M085"/>
<evidence type="ECO:0000256" key="2">
    <source>
        <dbReference type="SAM" id="Phobius"/>
    </source>
</evidence>
<keyword evidence="2" id="KW-1133">Transmembrane helix</keyword>
<feature type="transmembrane region" description="Helical" evidence="2">
    <location>
        <begin position="362"/>
        <end position="384"/>
    </location>
</feature>
<name>A0A6J4M085_9GAMM</name>
<sequence>MQKVPRDMRACCNGDLHHATGNAMHTDERPAACENCTTPLNGAYCHACGQHAVNPTRHFGHAIEEVFESFWHLDGRVFRTLRDLFVPGRVACNYFAGQRARYIPPLRLFVVLTVITFFVGPLVLDGGDSINVGSSEGAKATFAQAKDAEAVDNQLQRALAQIRQARRETTAVPGFAAAMAAAEDDLREQAAARKRELVAAAPARLQQARTSSTNDARAAARIAADASPGAAESTGKPRAQAGAATTVKTPARAGKDSSESGVQSFTREVLGSRLRNPDTPWHERDNPVNLPWLPDFGNRWLNHRLANAERNMDRIDGDGGSDRLLDSLLAAVPSALFVLVPVFALMLKLVYIRSGRGYLEHLVVALYSHAYLLLVLLASFVLAALDGAENSPASTAAGLSQVAVWGTVPVYLLLMQRRVYRQRWWLTATKFVLIGFAYQFLVLGGAVYAMFAGLTSGG</sequence>
<gene>
    <name evidence="3" type="ORF">AVDCRST_MAG71-2524</name>
</gene>
<evidence type="ECO:0008006" key="4">
    <source>
        <dbReference type="Google" id="ProtNLM"/>
    </source>
</evidence>
<dbReference type="InterPro" id="IPR022134">
    <property type="entry name" value="DUF3667"/>
</dbReference>
<feature type="transmembrane region" description="Helical" evidence="2">
    <location>
        <begin position="426"/>
        <end position="451"/>
    </location>
</feature>
<feature type="transmembrane region" description="Helical" evidence="2">
    <location>
        <begin position="396"/>
        <end position="414"/>
    </location>
</feature>
<feature type="transmembrane region" description="Helical" evidence="2">
    <location>
        <begin position="328"/>
        <end position="350"/>
    </location>
</feature>
<reference evidence="3" key="1">
    <citation type="submission" date="2020-02" db="EMBL/GenBank/DDBJ databases">
        <authorList>
            <person name="Meier V. D."/>
        </authorList>
    </citation>
    <scope>NUCLEOTIDE SEQUENCE</scope>
    <source>
        <strain evidence="3">AVDCRST_MAG71</strain>
    </source>
</reference>
<keyword evidence="2" id="KW-0472">Membrane</keyword>
<protein>
    <recommendedName>
        <fullName evidence="4">DUF3667 domain-containing protein</fullName>
    </recommendedName>
</protein>